<feature type="region of interest" description="Disordered" evidence="5">
    <location>
        <begin position="253"/>
        <end position="286"/>
    </location>
</feature>
<dbReference type="InterPro" id="IPR011683">
    <property type="entry name" value="Glyco_hydro_53"/>
</dbReference>
<comment type="similarity">
    <text evidence="1 4">Belongs to the glycosyl hydrolase 53 family.</text>
</comment>
<evidence type="ECO:0000256" key="2">
    <source>
        <dbReference type="ARBA" id="ARBA00022801"/>
    </source>
</evidence>
<dbReference type="EMBL" id="JAHZIK010002242">
    <property type="protein sequence ID" value="MBW7460457.1"/>
    <property type="molecule type" value="Genomic_DNA"/>
</dbReference>
<feature type="non-terminal residue" evidence="7">
    <location>
        <position position="1"/>
    </location>
</feature>
<evidence type="ECO:0000256" key="3">
    <source>
        <dbReference type="ARBA" id="ARBA00023295"/>
    </source>
</evidence>
<reference evidence="7 8" key="1">
    <citation type="submission" date="2021-07" db="EMBL/GenBank/DDBJ databases">
        <title>Paenibacillus radiodurans sp. nov., isolated from the southeastern edge of Tengger Desert.</title>
        <authorList>
            <person name="Zhang G."/>
        </authorList>
    </citation>
    <scope>NUCLEOTIDE SEQUENCE [LARGE SCALE GENOMIC DNA]</scope>
    <source>
        <strain evidence="7 8">CCM 7311</strain>
    </source>
</reference>
<gene>
    <name evidence="7" type="ORF">K0U00_40980</name>
</gene>
<dbReference type="PANTHER" id="PTHR34983">
    <property type="entry name" value="ARABINOGALACTAN ENDO-BETA-1,4-GALACTANASE A"/>
    <property type="match status" value="1"/>
</dbReference>
<dbReference type="EC" id="3.2.1.89" evidence="4"/>
<comment type="catalytic activity">
    <reaction evidence="4">
        <text>The enzyme specifically hydrolyzes (1-&gt;4)-beta-D-galactosidic linkages in type I arabinogalactans.</text>
        <dbReference type="EC" id="3.2.1.89"/>
    </reaction>
</comment>
<dbReference type="SUPFAM" id="SSF51445">
    <property type="entry name" value="(Trans)glycosidases"/>
    <property type="match status" value="1"/>
</dbReference>
<evidence type="ECO:0000313" key="8">
    <source>
        <dbReference type="Proteomes" id="UP001519887"/>
    </source>
</evidence>
<keyword evidence="2 4" id="KW-0378">Hydrolase</keyword>
<dbReference type="Pfam" id="PF07745">
    <property type="entry name" value="Glyco_hydro_53"/>
    <property type="match status" value="1"/>
</dbReference>
<dbReference type="Gene3D" id="3.20.20.80">
    <property type="entry name" value="Glycosidases"/>
    <property type="match status" value="1"/>
</dbReference>
<evidence type="ECO:0000256" key="1">
    <source>
        <dbReference type="ARBA" id="ARBA00010687"/>
    </source>
</evidence>
<dbReference type="GO" id="GO:0016787">
    <property type="term" value="F:hydrolase activity"/>
    <property type="evidence" value="ECO:0007669"/>
    <property type="project" value="UniProtKB-KW"/>
</dbReference>
<dbReference type="InterPro" id="IPR011081">
    <property type="entry name" value="Big_4"/>
</dbReference>
<comment type="caution">
    <text evidence="7">The sequence shown here is derived from an EMBL/GenBank/DDBJ whole genome shotgun (WGS) entry which is preliminary data.</text>
</comment>
<name>A0ABS7CHP8_9BACL</name>
<evidence type="ECO:0000259" key="6">
    <source>
        <dbReference type="Pfam" id="PF07532"/>
    </source>
</evidence>
<evidence type="ECO:0000256" key="4">
    <source>
        <dbReference type="RuleBase" id="RU361192"/>
    </source>
</evidence>
<evidence type="ECO:0000313" key="7">
    <source>
        <dbReference type="EMBL" id="MBW7460457.1"/>
    </source>
</evidence>
<evidence type="ECO:0000256" key="5">
    <source>
        <dbReference type="SAM" id="MobiDB-lite"/>
    </source>
</evidence>
<keyword evidence="8" id="KW-1185">Reference proteome</keyword>
<protein>
    <recommendedName>
        <fullName evidence="4">Arabinogalactan endo-beta-1,4-galactanase</fullName>
        <ecNumber evidence="4">3.2.1.89</ecNumber>
    </recommendedName>
</protein>
<dbReference type="Proteomes" id="UP001519887">
    <property type="component" value="Unassembled WGS sequence"/>
</dbReference>
<feature type="non-terminal residue" evidence="7">
    <location>
        <position position="307"/>
    </location>
</feature>
<sequence>NSSGSTGTFTWNLDTWTTGGTAVDFDLIGISDYPFWHGTTEQNAVIMNTLASRYGKPVIVAETAYAWTLEPGDETINNFDQSSAYTAGYTPTPQGQAAAIRDVINNLANVPGNQGLGLFYWGADWLPGNDTGWIAGQGSGWENQALFDYTGKALPSIDVFNLVRGTAAAPAPVFVAADPYYGTMEAGGVLSLPSSVQGQYSDGHYKPAAVSAWDTSAVNTAEPGVYTAYGTVGSETRAASAVITVHSAQPPNLLTNPGLESGSAGWTVSSPSIGAPQGAGSTPRSGTSAIHYWSDSAFNDATVSQTL</sequence>
<organism evidence="7 8">
    <name type="scientific">Paenibacillus sepulcri</name>
    <dbReference type="NCBI Taxonomy" id="359917"/>
    <lineage>
        <taxon>Bacteria</taxon>
        <taxon>Bacillati</taxon>
        <taxon>Bacillota</taxon>
        <taxon>Bacilli</taxon>
        <taxon>Bacillales</taxon>
        <taxon>Paenibacillaceae</taxon>
        <taxon>Paenibacillus</taxon>
    </lineage>
</organism>
<proteinExistence type="inferred from homology"/>
<feature type="domain" description="Bacterial Ig-like" evidence="6">
    <location>
        <begin position="184"/>
        <end position="232"/>
    </location>
</feature>
<dbReference type="InterPro" id="IPR017853">
    <property type="entry name" value="GH"/>
</dbReference>
<dbReference type="Pfam" id="PF07532">
    <property type="entry name" value="Big_4"/>
    <property type="match status" value="1"/>
</dbReference>
<dbReference type="PANTHER" id="PTHR34983:SF2">
    <property type="entry name" value="ENDO-BETA-1,4-GALACTANASE"/>
    <property type="match status" value="1"/>
</dbReference>
<dbReference type="Gene3D" id="2.60.120.260">
    <property type="entry name" value="Galactose-binding domain-like"/>
    <property type="match status" value="1"/>
</dbReference>
<keyword evidence="3 4" id="KW-0326">Glycosidase</keyword>
<accession>A0ABS7CHP8</accession>